<organism evidence="1 2">
    <name type="scientific">Microvirga lotononidis</name>
    <dbReference type="NCBI Taxonomy" id="864069"/>
    <lineage>
        <taxon>Bacteria</taxon>
        <taxon>Pseudomonadati</taxon>
        <taxon>Pseudomonadota</taxon>
        <taxon>Alphaproteobacteria</taxon>
        <taxon>Hyphomicrobiales</taxon>
        <taxon>Methylobacteriaceae</taxon>
        <taxon>Microvirga</taxon>
    </lineage>
</organism>
<protein>
    <submittedName>
        <fullName evidence="1">Beta-glucosidase/6-phospho-beta-glucosidase/beta-galactosidase</fullName>
    </submittedName>
</protein>
<evidence type="ECO:0000313" key="1">
    <source>
        <dbReference type="EMBL" id="EIM30092.1"/>
    </source>
</evidence>
<evidence type="ECO:0000313" key="2">
    <source>
        <dbReference type="Proteomes" id="UP000003947"/>
    </source>
</evidence>
<dbReference type="Gene3D" id="3.20.20.80">
    <property type="entry name" value="Glycosidases"/>
    <property type="match status" value="1"/>
</dbReference>
<dbReference type="GO" id="GO:0004553">
    <property type="term" value="F:hydrolase activity, hydrolyzing O-glycosyl compounds"/>
    <property type="evidence" value="ECO:0007669"/>
    <property type="project" value="InterPro"/>
</dbReference>
<keyword evidence="2" id="KW-1185">Reference proteome</keyword>
<dbReference type="InterPro" id="IPR051923">
    <property type="entry name" value="Glycosyl_Hydrolase_39"/>
</dbReference>
<dbReference type="InterPro" id="IPR017853">
    <property type="entry name" value="GH"/>
</dbReference>
<dbReference type="AlphaFoldDB" id="I4Z1K0"/>
<dbReference type="InterPro" id="IPR001360">
    <property type="entry name" value="Glyco_hydro_1"/>
</dbReference>
<gene>
    <name evidence="1" type="ORF">MicloDRAFT_00014130</name>
</gene>
<dbReference type="PATRIC" id="fig|864069.3.peg.1568"/>
<dbReference type="PANTHER" id="PTHR12631">
    <property type="entry name" value="ALPHA-L-IDURONIDASE"/>
    <property type="match status" value="1"/>
</dbReference>
<dbReference type="Pfam" id="PF00232">
    <property type="entry name" value="Glyco_hydro_1"/>
    <property type="match status" value="1"/>
</dbReference>
<proteinExistence type="predicted"/>
<dbReference type="PANTHER" id="PTHR12631:SF10">
    <property type="entry name" value="BETA-XYLOSIDASE-LIKE PROTEIN-RELATED"/>
    <property type="match status" value="1"/>
</dbReference>
<sequence length="439" mass="51443">MTRFMFATGIENSYPTIDGGRTRRDQLEECHHYERWRDDFDLVEDLGIHYLRYGPPMHLVWLGDGRYDWGFTDQAFADLKRRNIVPIVDLCHFGVPDWIGDFQNPDFPELFERYARDFARRFPWVQLYTPVNEMFICAVFSAKYGWWNEQLTSDQAFVTALKVIAKANVLAMQAILDVRPDALFIQSESSEYFHADSPEAIAPAEFMNALRFLALDLNYGIRVNAEMYRYLMDNGMTPEEYDFFLHMRLKAHCIMGNDYYVTNEHRIWPDGTTRASGEVFGYAVITHQYYQRYGLPIMHTETNFREGLEGDEAVLWLWKEWANVLHVRNAGHPIVGFTWYSLTDQVDWDSALRERNNRVNPLGLYELDRSIRPVGRAYKELIAAWREVLPVFSLCLQVPVGRPRDFDEPLVQRAIEEARQRRVARGERCRAVVGSVTRD</sequence>
<reference evidence="1 2" key="1">
    <citation type="submission" date="2012-02" db="EMBL/GenBank/DDBJ databases">
        <title>Improved High-Quality Draft sequence of Microvirga sp. WSM3557.</title>
        <authorList>
            <consortium name="US DOE Joint Genome Institute"/>
            <person name="Lucas S."/>
            <person name="Han J."/>
            <person name="Lapidus A."/>
            <person name="Cheng J.-F."/>
            <person name="Goodwin L."/>
            <person name="Pitluck S."/>
            <person name="Peters L."/>
            <person name="Zhang X."/>
            <person name="Detter J.C."/>
            <person name="Han C."/>
            <person name="Tapia R."/>
            <person name="Land M."/>
            <person name="Hauser L."/>
            <person name="Kyrpides N."/>
            <person name="Ivanova N."/>
            <person name="Pagani I."/>
            <person name="Brau L."/>
            <person name="Yates R."/>
            <person name="O'Hara G."/>
            <person name="Rui T."/>
            <person name="Howieson J."/>
            <person name="Reeve W."/>
            <person name="Woyke T."/>
        </authorList>
    </citation>
    <scope>NUCLEOTIDE SEQUENCE [LARGE SCALE GENOMIC DNA]</scope>
    <source>
        <strain evidence="1 2">WSM3557</strain>
    </source>
</reference>
<dbReference type="HOGENOM" id="CLU_645428_0_0_5"/>
<dbReference type="eggNOG" id="COG2723">
    <property type="taxonomic scope" value="Bacteria"/>
</dbReference>
<dbReference type="Proteomes" id="UP000003947">
    <property type="component" value="Unassembled WGS sequence"/>
</dbReference>
<name>I4Z1K0_9HYPH</name>
<dbReference type="GO" id="GO:0005975">
    <property type="term" value="P:carbohydrate metabolic process"/>
    <property type="evidence" value="ECO:0007669"/>
    <property type="project" value="InterPro"/>
</dbReference>
<accession>I4Z1K0</accession>
<dbReference type="OrthoDB" id="9803892at2"/>
<dbReference type="STRING" id="864069.MicloDRAFT_00014130"/>
<dbReference type="EMBL" id="JH660640">
    <property type="protein sequence ID" value="EIM30092.1"/>
    <property type="molecule type" value="Genomic_DNA"/>
</dbReference>
<dbReference type="RefSeq" id="WP_009490339.1">
    <property type="nucleotide sequence ID" value="NZ_CP141050.1"/>
</dbReference>
<dbReference type="SUPFAM" id="SSF51445">
    <property type="entry name" value="(Trans)glycosidases"/>
    <property type="match status" value="1"/>
</dbReference>